<dbReference type="GO" id="GO:0006355">
    <property type="term" value="P:regulation of DNA-templated transcription"/>
    <property type="evidence" value="ECO:0007669"/>
    <property type="project" value="InterPro"/>
</dbReference>
<dbReference type="InterPro" id="IPR000655">
    <property type="entry name" value="Cro-like"/>
</dbReference>
<evidence type="ECO:0000313" key="2">
    <source>
        <dbReference type="EMBL" id="APO85375.1"/>
    </source>
</evidence>
<name>A0A1L5PZ62_PSEPU</name>
<dbReference type="EMBL" id="CP018743">
    <property type="protein sequence ID" value="APO85375.1"/>
    <property type="molecule type" value="Genomic_DNA"/>
</dbReference>
<accession>A0A1L5PZ62</accession>
<dbReference type="Proteomes" id="UP000185146">
    <property type="component" value="Chromosome"/>
</dbReference>
<dbReference type="Pfam" id="PF09048">
    <property type="entry name" value="Cro"/>
    <property type="match status" value="1"/>
</dbReference>
<evidence type="ECO:0000313" key="3">
    <source>
        <dbReference type="Proteomes" id="UP000185146"/>
    </source>
</evidence>
<feature type="compositionally biased region" description="Polar residues" evidence="1">
    <location>
        <begin position="83"/>
        <end position="96"/>
    </location>
</feature>
<sequence length="105" mass="11222">MVPLKDFAKGHGQPHAASLLGMTQGALSKAIRIGRTVYVTQQDDGSFAAVEFRLFPARNDREADSGPTLDETIRHLALTVQTGKPSVNPSSVQHGQNFGPPEALV</sequence>
<dbReference type="Gene3D" id="3.30.240.10">
    <property type="entry name" value="CRO Repressor"/>
    <property type="match status" value="1"/>
</dbReference>
<organism evidence="2 3">
    <name type="scientific">Pseudomonas putida</name>
    <name type="common">Arthrobacter siderocapsulatus</name>
    <dbReference type="NCBI Taxonomy" id="303"/>
    <lineage>
        <taxon>Bacteria</taxon>
        <taxon>Pseudomonadati</taxon>
        <taxon>Pseudomonadota</taxon>
        <taxon>Gammaproteobacteria</taxon>
        <taxon>Pseudomonadales</taxon>
        <taxon>Pseudomonadaceae</taxon>
        <taxon>Pseudomonas</taxon>
    </lineage>
</organism>
<protein>
    <submittedName>
        <fullName evidence="2">Cro/Cl family transcriptional regulator</fullName>
    </submittedName>
</protein>
<dbReference type="GO" id="GO:0003677">
    <property type="term" value="F:DNA binding"/>
    <property type="evidence" value="ECO:0007669"/>
    <property type="project" value="InterPro"/>
</dbReference>
<dbReference type="SUPFAM" id="SSF47413">
    <property type="entry name" value="lambda repressor-like DNA-binding domains"/>
    <property type="match status" value="1"/>
</dbReference>
<evidence type="ECO:0000256" key="1">
    <source>
        <dbReference type="SAM" id="MobiDB-lite"/>
    </source>
</evidence>
<dbReference type="InterPro" id="IPR038202">
    <property type="entry name" value="Cro_sf"/>
</dbReference>
<reference evidence="2 3" key="1">
    <citation type="submission" date="2016-12" db="EMBL/GenBank/DDBJ databases">
        <title>Draft Genome Sequence of Mercury Resistant Pseudomonas DRA525.</title>
        <authorList>
            <person name="Drace K.M."/>
        </authorList>
    </citation>
    <scope>NUCLEOTIDE SEQUENCE [LARGE SCALE GENOMIC DNA]</scope>
    <source>
        <strain evidence="2 3">DRA525</strain>
    </source>
</reference>
<proteinExistence type="predicted"/>
<dbReference type="AlphaFoldDB" id="A0A1L5PZ62"/>
<feature type="region of interest" description="Disordered" evidence="1">
    <location>
        <begin position="83"/>
        <end position="105"/>
    </location>
</feature>
<dbReference type="InterPro" id="IPR010982">
    <property type="entry name" value="Lambda_DNA-bd_dom_sf"/>
</dbReference>
<gene>
    <name evidence="2" type="ORF">BL240_10035</name>
</gene>